<keyword evidence="3" id="KW-1185">Reference proteome</keyword>
<dbReference type="Pfam" id="PF13499">
    <property type="entry name" value="EF-hand_7"/>
    <property type="match status" value="1"/>
</dbReference>
<reference evidence="2" key="1">
    <citation type="submission" date="2022-10" db="EMBL/GenBank/DDBJ databases">
        <title>Comparative genomics and taxonomic characterization of three novel marine species of genus Reichenbachiella exhibiting antioxidant and polysaccharide degradation activities.</title>
        <authorList>
            <person name="Muhammad N."/>
            <person name="Lee Y.-J."/>
            <person name="Ko J."/>
            <person name="Kim S.-G."/>
        </authorList>
    </citation>
    <scope>NUCLEOTIDE SEQUENCE</scope>
    <source>
        <strain evidence="2">Wsw4-B4</strain>
    </source>
</reference>
<dbReference type="InterPro" id="IPR011992">
    <property type="entry name" value="EF-hand-dom_pair"/>
</dbReference>
<dbReference type="Gene3D" id="1.10.238.10">
    <property type="entry name" value="EF-hand"/>
    <property type="match status" value="1"/>
</dbReference>
<dbReference type="Proteomes" id="UP001062165">
    <property type="component" value="Chromosome"/>
</dbReference>
<dbReference type="RefSeq" id="WP_263050560.1">
    <property type="nucleotide sequence ID" value="NZ_CP106735.1"/>
</dbReference>
<feature type="domain" description="EF-hand" evidence="1">
    <location>
        <begin position="136"/>
        <end position="169"/>
    </location>
</feature>
<feature type="domain" description="EF-hand" evidence="1">
    <location>
        <begin position="100"/>
        <end position="135"/>
    </location>
</feature>
<evidence type="ECO:0000313" key="2">
    <source>
        <dbReference type="EMBL" id="UXX78816.1"/>
    </source>
</evidence>
<name>A0ABY6CY24_9BACT</name>
<evidence type="ECO:0000259" key="1">
    <source>
        <dbReference type="PROSITE" id="PS50222"/>
    </source>
</evidence>
<dbReference type="InterPro" id="IPR018247">
    <property type="entry name" value="EF_Hand_1_Ca_BS"/>
</dbReference>
<sequence>MLSDRLTQKYTHLFKILDFDHDGLLQERDFMSLGENVAIFRCLMPPSEVEDFITQRGQDFWTQLRDFLSSQTPNRCNLTNWLKYLEAVVVGEIYGPFDKIAQQAADDIFYIYDKDKNGYLSKQEYMCFFVSLRVEIKFVDICFKKLDLNNDLQLSKEELVGAIKEFFLSEDTKKPGNLLFGNPENYQFDTRRTLYTEV</sequence>
<dbReference type="PROSITE" id="PS50222">
    <property type="entry name" value="EF_HAND_2"/>
    <property type="match status" value="2"/>
</dbReference>
<dbReference type="InterPro" id="IPR002048">
    <property type="entry name" value="EF_hand_dom"/>
</dbReference>
<dbReference type="SUPFAM" id="SSF47473">
    <property type="entry name" value="EF-hand"/>
    <property type="match status" value="1"/>
</dbReference>
<dbReference type="Pfam" id="PF13833">
    <property type="entry name" value="EF-hand_8"/>
    <property type="match status" value="1"/>
</dbReference>
<accession>A0ABY6CY24</accession>
<protein>
    <submittedName>
        <fullName evidence="2">EF-hand domain-containing protein</fullName>
    </submittedName>
</protein>
<dbReference type="EMBL" id="CP106735">
    <property type="protein sequence ID" value="UXX78816.1"/>
    <property type="molecule type" value="Genomic_DNA"/>
</dbReference>
<evidence type="ECO:0000313" key="3">
    <source>
        <dbReference type="Proteomes" id="UP001062165"/>
    </source>
</evidence>
<dbReference type="PROSITE" id="PS00018">
    <property type="entry name" value="EF_HAND_1"/>
    <property type="match status" value="2"/>
</dbReference>
<gene>
    <name evidence="2" type="ORF">N7E81_15775</name>
</gene>
<dbReference type="SMART" id="SM00054">
    <property type="entry name" value="EFh"/>
    <property type="match status" value="3"/>
</dbReference>
<proteinExistence type="predicted"/>
<organism evidence="2 3">
    <name type="scientific">Reichenbachiella carrageenanivorans</name>
    <dbReference type="NCBI Taxonomy" id="2979869"/>
    <lineage>
        <taxon>Bacteria</taxon>
        <taxon>Pseudomonadati</taxon>
        <taxon>Bacteroidota</taxon>
        <taxon>Cytophagia</taxon>
        <taxon>Cytophagales</taxon>
        <taxon>Reichenbachiellaceae</taxon>
        <taxon>Reichenbachiella</taxon>
    </lineage>
</organism>